<reference evidence="1 2" key="1">
    <citation type="submission" date="2018-09" db="EMBL/GenBank/DDBJ databases">
        <title>Genomic Encyclopedia of Archaeal and Bacterial Type Strains, Phase II (KMG-II): from individual species to whole genera.</title>
        <authorList>
            <person name="Goeker M."/>
        </authorList>
    </citation>
    <scope>NUCLEOTIDE SEQUENCE [LARGE SCALE GENOMIC DNA]</scope>
    <source>
        <strain evidence="1 2">DSM 26283</strain>
    </source>
</reference>
<dbReference type="EMBL" id="RAQJ01000001">
    <property type="protein sequence ID" value="RKE98559.1"/>
    <property type="molecule type" value="Genomic_DNA"/>
</dbReference>
<evidence type="ECO:0000313" key="1">
    <source>
        <dbReference type="EMBL" id="RKE98559.1"/>
    </source>
</evidence>
<dbReference type="RefSeq" id="WP_120199764.1">
    <property type="nucleotide sequence ID" value="NZ_RAQJ01000001.1"/>
</dbReference>
<name>A0A420DWH0_9FLAO</name>
<proteinExistence type="predicted"/>
<keyword evidence="2" id="KW-1185">Reference proteome</keyword>
<accession>A0A420DWH0</accession>
<gene>
    <name evidence="1" type="ORF">BXY80_0649</name>
</gene>
<dbReference type="AlphaFoldDB" id="A0A420DWH0"/>
<dbReference type="OrthoDB" id="1190041at2"/>
<dbReference type="Proteomes" id="UP000284892">
    <property type="component" value="Unassembled WGS sequence"/>
</dbReference>
<protein>
    <submittedName>
        <fullName evidence="1">Uncharacterized protein</fullName>
    </submittedName>
</protein>
<sequence length="78" mass="8692">MHDVYDDFLDWITQSVFTYATNNNIDGATQDYCSKLVIGSHQYTDAFQNLNATNQSAYSLIAVNEQDGTEQAKGSTCE</sequence>
<evidence type="ECO:0000313" key="2">
    <source>
        <dbReference type="Proteomes" id="UP000284892"/>
    </source>
</evidence>
<comment type="caution">
    <text evidence="1">The sequence shown here is derived from an EMBL/GenBank/DDBJ whole genome shotgun (WGS) entry which is preliminary data.</text>
</comment>
<organism evidence="1 2">
    <name type="scientific">Ichthyenterobacterium magnum</name>
    <dbReference type="NCBI Taxonomy" id="1230530"/>
    <lineage>
        <taxon>Bacteria</taxon>
        <taxon>Pseudomonadati</taxon>
        <taxon>Bacteroidota</taxon>
        <taxon>Flavobacteriia</taxon>
        <taxon>Flavobacteriales</taxon>
        <taxon>Flavobacteriaceae</taxon>
        <taxon>Ichthyenterobacterium</taxon>
    </lineage>
</organism>